<dbReference type="EMBL" id="MCFF01000056">
    <property type="protein sequence ID" value="ORZ04533.1"/>
    <property type="molecule type" value="Genomic_DNA"/>
</dbReference>
<dbReference type="OrthoDB" id="408964at2759"/>
<dbReference type="Proteomes" id="UP000193648">
    <property type="component" value="Unassembled WGS sequence"/>
</dbReference>
<evidence type="ECO:0000313" key="4">
    <source>
        <dbReference type="Proteomes" id="UP000193648"/>
    </source>
</evidence>
<feature type="compositionally biased region" description="Polar residues" evidence="1">
    <location>
        <begin position="260"/>
        <end position="278"/>
    </location>
</feature>
<dbReference type="GeneID" id="33561684"/>
<reference evidence="3 4" key="1">
    <citation type="submission" date="2016-07" db="EMBL/GenBank/DDBJ databases">
        <title>Pervasive Adenine N6-methylation of Active Genes in Fungi.</title>
        <authorList>
            <consortium name="DOE Joint Genome Institute"/>
            <person name="Mondo S.J."/>
            <person name="Dannebaum R.O."/>
            <person name="Kuo R.C."/>
            <person name="Labutti K."/>
            <person name="Haridas S."/>
            <person name="Kuo A."/>
            <person name="Salamov A."/>
            <person name="Ahrendt S.R."/>
            <person name="Lipzen A."/>
            <person name="Sullivan W."/>
            <person name="Andreopoulos W.B."/>
            <person name="Clum A."/>
            <person name="Lindquist E."/>
            <person name="Daum C."/>
            <person name="Ramamoorthy G.K."/>
            <person name="Gryganskyi A."/>
            <person name="Culley D."/>
            <person name="Magnuson J.K."/>
            <person name="James T.Y."/>
            <person name="O'Malley M.A."/>
            <person name="Stajich J.E."/>
            <person name="Spatafora J.W."/>
            <person name="Visel A."/>
            <person name="Grigoriev I.V."/>
        </authorList>
    </citation>
    <scope>NUCLEOTIDE SEQUENCE [LARGE SCALE GENOMIC DNA]</scope>
    <source>
        <strain evidence="3 4">NRRL 3116</strain>
    </source>
</reference>
<dbReference type="SUPFAM" id="SSF82615">
    <property type="entry name" value="Polo-box domain"/>
    <property type="match status" value="1"/>
</dbReference>
<evidence type="ECO:0000313" key="3">
    <source>
        <dbReference type="EMBL" id="ORZ04533.1"/>
    </source>
</evidence>
<name>A0A1Y2G8Y4_9FUNG</name>
<feature type="compositionally biased region" description="Polar residues" evidence="1">
    <location>
        <begin position="1"/>
        <end position="20"/>
    </location>
</feature>
<feature type="region of interest" description="Disordered" evidence="1">
    <location>
        <begin position="251"/>
        <end position="286"/>
    </location>
</feature>
<feature type="region of interest" description="Disordered" evidence="1">
    <location>
        <begin position="1"/>
        <end position="25"/>
    </location>
</feature>
<feature type="region of interest" description="Disordered" evidence="1">
    <location>
        <begin position="309"/>
        <end position="363"/>
    </location>
</feature>
<gene>
    <name evidence="3" type="ORF">BCR41DRAFT_194769</name>
</gene>
<organism evidence="3 4">
    <name type="scientific">Lobosporangium transversale</name>
    <dbReference type="NCBI Taxonomy" id="64571"/>
    <lineage>
        <taxon>Eukaryota</taxon>
        <taxon>Fungi</taxon>
        <taxon>Fungi incertae sedis</taxon>
        <taxon>Mucoromycota</taxon>
        <taxon>Mortierellomycotina</taxon>
        <taxon>Mortierellomycetes</taxon>
        <taxon>Mortierellales</taxon>
        <taxon>Mortierellaceae</taxon>
        <taxon>Lobosporangium</taxon>
    </lineage>
</organism>
<dbReference type="Gene3D" id="3.30.1120.30">
    <property type="entry name" value="POLO box domain"/>
    <property type="match status" value="1"/>
</dbReference>
<dbReference type="InterPro" id="IPR000959">
    <property type="entry name" value="POLO_box_dom"/>
</dbReference>
<dbReference type="InterPro" id="IPR036947">
    <property type="entry name" value="POLO_box_dom_sf"/>
</dbReference>
<keyword evidence="4" id="KW-1185">Reference proteome</keyword>
<feature type="compositionally biased region" description="Low complexity" evidence="1">
    <location>
        <begin position="177"/>
        <end position="198"/>
    </location>
</feature>
<dbReference type="Pfam" id="PF00659">
    <property type="entry name" value="POLO_box"/>
    <property type="match status" value="1"/>
</dbReference>
<sequence length="626" mass="69264">MTSSFTDRIQATSMSSSHGMMNTKKPPLNHSMEEVGAQKSPIVDEAKAAVNLFDLDTDMDVDHDVPQHLDLLIANISGVIASPIKQPGSNNFSQDQQQSLQRLSTPAWRSPQQSESTRATLIQNVQGVERPASAMQRTFSQEKELSDINQVSDSPRRIPGKVHSQANESTTSTLRGSSQLQQHSFLQSSQQEYQSSRSLKQSPIRGQSGLINDLQPSQPSQQHLDISLHGINGASVGMVAIETEDDTHIRNTKQKASPLPKNSSQTVDHHQSSGQSNDSDIDEPYLLQSNNTSQHCNVQAKPLPQEPQQFAQLQSPKTPSLRSFSFGTDHTSNLTSRSQSQSHLGPQMQDERGDSRSSAQDKPLKHKLAAFARSNGTESNAHAMSYDVEVHSKDQDLSKEIFEGAREMDVDTERETKKINQHRFSSQQNQMYEQGRQQGQLQDISQGGNNNNNHTVKQSNHETTMAGISSGGHSDEQDHVEVPSTSCITATSMSFSMRREPCNRPKLQSQYQDAASRAPPHLGKSLNQAIMHKQAAEVERSTARTRSNRMGICEEVEYNLRKMLQMRKSGILPHPGFDVSSAKPPAVFLTRWINYARYGVGWHLTNGVIGVFCNDKTTLAVSPNGM</sequence>
<feature type="region of interest" description="Disordered" evidence="1">
    <location>
        <begin position="422"/>
        <end position="457"/>
    </location>
</feature>
<dbReference type="RefSeq" id="XP_021876579.1">
    <property type="nucleotide sequence ID" value="XM_022019839.1"/>
</dbReference>
<dbReference type="InParanoid" id="A0A1Y2G8Y4"/>
<feature type="compositionally biased region" description="Low complexity" evidence="1">
    <location>
        <begin position="93"/>
        <end position="104"/>
    </location>
</feature>
<feature type="compositionally biased region" description="Polar residues" evidence="1">
    <location>
        <begin position="164"/>
        <end position="176"/>
    </location>
</feature>
<dbReference type="PROSITE" id="PS50078">
    <property type="entry name" value="POLO_BOX"/>
    <property type="match status" value="1"/>
</dbReference>
<accession>A0A1Y2G8Y4</accession>
<evidence type="ECO:0000259" key="2">
    <source>
        <dbReference type="PROSITE" id="PS50078"/>
    </source>
</evidence>
<dbReference type="AlphaFoldDB" id="A0A1Y2G8Y4"/>
<evidence type="ECO:0000256" key="1">
    <source>
        <dbReference type="SAM" id="MobiDB-lite"/>
    </source>
</evidence>
<protein>
    <recommendedName>
        <fullName evidence="2">POLO box domain-containing protein</fullName>
    </recommendedName>
</protein>
<feature type="compositionally biased region" description="Polar residues" evidence="1">
    <location>
        <begin position="309"/>
        <end position="344"/>
    </location>
</feature>
<feature type="region of interest" description="Disordered" evidence="1">
    <location>
        <begin position="86"/>
        <end position="118"/>
    </location>
</feature>
<feature type="region of interest" description="Disordered" evidence="1">
    <location>
        <begin position="131"/>
        <end position="222"/>
    </location>
</feature>
<feature type="domain" description="POLO box" evidence="2">
    <location>
        <begin position="588"/>
        <end position="626"/>
    </location>
</feature>
<proteinExistence type="predicted"/>
<comment type="caution">
    <text evidence="3">The sequence shown here is derived from an EMBL/GenBank/DDBJ whole genome shotgun (WGS) entry which is preliminary data.</text>
</comment>